<dbReference type="InterPro" id="IPR054127">
    <property type="entry name" value="Pcf11_C"/>
</dbReference>
<keyword evidence="4" id="KW-1185">Reference proteome</keyword>
<dbReference type="PROSITE" id="PS51391">
    <property type="entry name" value="CID"/>
    <property type="match status" value="1"/>
</dbReference>
<dbReference type="InterPro" id="IPR047415">
    <property type="entry name" value="Pcf11_CID"/>
</dbReference>
<dbReference type="PANTHER" id="PTHR15921">
    <property type="entry name" value="PRE-MRNA CLEAVAGE COMPLEX II"/>
    <property type="match status" value="1"/>
</dbReference>
<dbReference type="SMART" id="SM00582">
    <property type="entry name" value="RPR"/>
    <property type="match status" value="1"/>
</dbReference>
<dbReference type="InterPro" id="IPR021605">
    <property type="entry name" value="Pcf11_Clp1-ID"/>
</dbReference>
<protein>
    <submittedName>
        <fullName evidence="3">LADA_0D06854g1_1</fullName>
    </submittedName>
</protein>
<dbReference type="Proteomes" id="UP000190274">
    <property type="component" value="Chromosome D"/>
</dbReference>
<dbReference type="GO" id="GO:0005829">
    <property type="term" value="C:cytosol"/>
    <property type="evidence" value="ECO:0007669"/>
    <property type="project" value="EnsemblFungi"/>
</dbReference>
<dbReference type="GO" id="GO:0031124">
    <property type="term" value="P:mRNA 3'-end processing"/>
    <property type="evidence" value="ECO:0007669"/>
    <property type="project" value="EnsemblFungi"/>
</dbReference>
<accession>A0A1G4J6G7</accession>
<dbReference type="GO" id="GO:0005849">
    <property type="term" value="C:mRNA cleavage factor complex"/>
    <property type="evidence" value="ECO:0007669"/>
    <property type="project" value="EnsemblFungi"/>
</dbReference>
<dbReference type="GO" id="GO:0030846">
    <property type="term" value="P:termination of RNA polymerase II transcription, poly(A)-coupled"/>
    <property type="evidence" value="ECO:0007669"/>
    <property type="project" value="EnsemblFungi"/>
</dbReference>
<feature type="compositionally biased region" description="Polar residues" evidence="1">
    <location>
        <begin position="238"/>
        <end position="261"/>
    </location>
</feature>
<dbReference type="InterPro" id="IPR008942">
    <property type="entry name" value="ENTH_VHS"/>
</dbReference>
<dbReference type="GO" id="GO:0003729">
    <property type="term" value="F:mRNA binding"/>
    <property type="evidence" value="ECO:0007669"/>
    <property type="project" value="EnsemblFungi"/>
</dbReference>
<dbReference type="GO" id="GO:0000993">
    <property type="term" value="F:RNA polymerase II complex binding"/>
    <property type="evidence" value="ECO:0007669"/>
    <property type="project" value="EnsemblFungi"/>
</dbReference>
<dbReference type="InterPro" id="IPR054128">
    <property type="entry name" value="Pfc11_Rna14/15-ID"/>
</dbReference>
<reference evidence="3 4" key="1">
    <citation type="submission" date="2016-03" db="EMBL/GenBank/DDBJ databases">
        <authorList>
            <person name="Devillers H."/>
        </authorList>
    </citation>
    <scope>NUCLEOTIDE SEQUENCE [LARGE SCALE GENOMIC DNA]</scope>
    <source>
        <strain evidence="3">CBS 10888</strain>
    </source>
</reference>
<dbReference type="InterPro" id="IPR006569">
    <property type="entry name" value="CID_dom"/>
</dbReference>
<name>A0A1G4J6G7_9SACH</name>
<dbReference type="Pfam" id="PF04818">
    <property type="entry name" value="CID"/>
    <property type="match status" value="1"/>
</dbReference>
<sequence length="581" mass="65486">MECQKIASDFASILEELTCNSRPIITTLTKTAEENIACAQQIVDLIEKRIERCVPNHKLYAFYVLDSICKNAGSPYTIYFSRNLAKLYKRAYLLVDNQTRSSLIRLFQTWLHHSTNSMGDLLFGKEALDAIEQFLIKASSLHQKKASPPSVPGLLREIDKLALLTRERLSQNPQDSRLSTKLMVLKQLKQELERESLAPQALQQVQAQLRKIFAQEQQVLQKQQQQAQQLRQQQKPQSGNQFVQSPSVPPSQNQTPTSVSPEGTPLFGSSSLSSSFFLNAGNVFPPSEPSRSSNRAQMLYDSLNKEGLIGSIPQQSVVTLDRMLSKNTSESYKSSLPPLKLLRDILGDVKSYFTGHGIELLNVPNLQLCQQTVIEDNAAVDQLRSLLYRYKPNKCSTCGKRFGVSEDEKRQERDHLDWHFRISKRIKGSSGANGAAVKNIQSRNWYLDDVQWQQFKDEEIVSTTRSENDVVTLAKLDTGSVSDNLGPNSPSKTLLSAEDESSWAKRRVAVPESTQEMSFQCPICRDIQSAVYDDETGEWVWTNCVESQGKYFHSTCFHETVRDAPQQALHHGLERLKGLAG</sequence>
<dbReference type="GO" id="GO:0030847">
    <property type="term" value="P:termination of RNA polymerase II transcription, exosome-dependent"/>
    <property type="evidence" value="ECO:0007669"/>
    <property type="project" value="EnsemblFungi"/>
</dbReference>
<dbReference type="EMBL" id="LT598454">
    <property type="protein sequence ID" value="SCU85320.1"/>
    <property type="molecule type" value="Genomic_DNA"/>
</dbReference>
<organism evidence="3 4">
    <name type="scientific">Lachancea dasiensis</name>
    <dbReference type="NCBI Taxonomy" id="1072105"/>
    <lineage>
        <taxon>Eukaryota</taxon>
        <taxon>Fungi</taxon>
        <taxon>Dikarya</taxon>
        <taxon>Ascomycota</taxon>
        <taxon>Saccharomycotina</taxon>
        <taxon>Saccharomycetes</taxon>
        <taxon>Saccharomycetales</taxon>
        <taxon>Saccharomycetaceae</taxon>
        <taxon>Lachancea</taxon>
    </lineage>
</organism>
<dbReference type="InterPro" id="IPR045154">
    <property type="entry name" value="PCF11-like"/>
</dbReference>
<feature type="region of interest" description="Disordered" evidence="1">
    <location>
        <begin position="229"/>
        <end position="265"/>
    </location>
</feature>
<evidence type="ECO:0000259" key="2">
    <source>
        <dbReference type="PROSITE" id="PS51391"/>
    </source>
</evidence>
<dbReference type="CDD" id="cd16982">
    <property type="entry name" value="CID_Pcf11"/>
    <property type="match status" value="1"/>
</dbReference>
<evidence type="ECO:0000256" key="1">
    <source>
        <dbReference type="SAM" id="MobiDB-lite"/>
    </source>
</evidence>
<dbReference type="SUPFAM" id="SSF48464">
    <property type="entry name" value="ENTH/VHS domain"/>
    <property type="match status" value="1"/>
</dbReference>
<dbReference type="Pfam" id="PF21936">
    <property type="entry name" value="Pcf11_C"/>
    <property type="match status" value="1"/>
</dbReference>
<dbReference type="FunFam" id="1.25.40.90:FF:000016">
    <property type="entry name" value="mRNA cleavage factor complex component Pcf11"/>
    <property type="match status" value="1"/>
</dbReference>
<dbReference type="Pfam" id="PF21940">
    <property type="entry name" value="Pfc11_Rna14-15-ID"/>
    <property type="match status" value="1"/>
</dbReference>
<evidence type="ECO:0000313" key="4">
    <source>
        <dbReference type="Proteomes" id="UP000190274"/>
    </source>
</evidence>
<evidence type="ECO:0000313" key="3">
    <source>
        <dbReference type="EMBL" id="SCU85320.1"/>
    </source>
</evidence>
<dbReference type="STRING" id="1266660.A0A1G4J6G7"/>
<dbReference type="Gene3D" id="1.25.40.90">
    <property type="match status" value="1"/>
</dbReference>
<dbReference type="PANTHER" id="PTHR15921:SF3">
    <property type="entry name" value="PRE-MRNA CLEAVAGE COMPLEX 2 PROTEIN PCF11"/>
    <property type="match status" value="1"/>
</dbReference>
<dbReference type="OrthoDB" id="2129491at2759"/>
<feature type="domain" description="CID" evidence="2">
    <location>
        <begin position="2"/>
        <end position="139"/>
    </location>
</feature>
<proteinExistence type="predicted"/>
<dbReference type="AlphaFoldDB" id="A0A1G4J6G7"/>
<gene>
    <name evidence="3" type="ORF">LADA_0D06854G</name>
</gene>
<dbReference type="Pfam" id="PF11526">
    <property type="entry name" value="Pfc11_Clp1_ID"/>
    <property type="match status" value="1"/>
</dbReference>